<feature type="domain" description="HTH myb-type" evidence="6">
    <location>
        <begin position="96"/>
        <end position="152"/>
    </location>
</feature>
<dbReference type="PANTHER" id="PTHR44042">
    <property type="entry name" value="DUPLICATED HOMEODOMAIN-LIKE SUPERFAMILY PROTEIN-RELATED"/>
    <property type="match status" value="1"/>
</dbReference>
<gene>
    <name evidence="8" type="primary">LOC107478694</name>
    <name evidence="9" type="synonym">LOC127747745</name>
</gene>
<reference evidence="8 9" key="2">
    <citation type="submission" date="2025-04" db="UniProtKB">
        <authorList>
            <consortium name="RefSeq"/>
        </authorList>
    </citation>
    <scope>IDENTIFICATION</scope>
    <source>
        <tissue evidence="8 9">Whole plant</tissue>
    </source>
</reference>
<evidence type="ECO:0000259" key="6">
    <source>
        <dbReference type="PROSITE" id="PS51294"/>
    </source>
</evidence>
<dbReference type="InterPro" id="IPR017930">
    <property type="entry name" value="Myb_dom"/>
</dbReference>
<dbReference type="InterPro" id="IPR009057">
    <property type="entry name" value="Homeodomain-like_sf"/>
</dbReference>
<sequence length="263" mass="29731">MMPPEIIDLTEGEASPPPPSRFSDGPTILNFAVVDPVLSDFQNHATTTSVWPSSMHIYDPSANPSHYHHYQGSNNNSSSFFFQPYMHAHHHHHHHQPDCLTANWTLRDHELFLMGLSNYGRGRWSKIARHYLHNKTPQQVQSYANRFFSHQSPSPPPSSTTQHFYNFRIRNPSSSSTYPSSGDEPIKKTLMLFPEKKEHNEMFATRETAATTTTNTAANNYEYGFLFGIIPTTTTIGASSSSFMSGSGNYYEEIDLELRLGSS</sequence>
<dbReference type="KEGG" id="adu:127747745"/>
<feature type="domain" description="Myb-like" evidence="4">
    <location>
        <begin position="96"/>
        <end position="148"/>
    </location>
</feature>
<dbReference type="OrthoDB" id="1434063at2759"/>
<evidence type="ECO:0000256" key="2">
    <source>
        <dbReference type="ARBA" id="ARBA00023242"/>
    </source>
</evidence>
<evidence type="ECO:0000256" key="3">
    <source>
        <dbReference type="SAM" id="MobiDB-lite"/>
    </source>
</evidence>
<evidence type="ECO:0000259" key="5">
    <source>
        <dbReference type="PROSITE" id="PS51293"/>
    </source>
</evidence>
<feature type="domain" description="SANT" evidence="5">
    <location>
        <begin position="103"/>
        <end position="152"/>
    </location>
</feature>
<dbReference type="InterPro" id="IPR001005">
    <property type="entry name" value="SANT/Myb"/>
</dbReference>
<evidence type="ECO:0000259" key="4">
    <source>
        <dbReference type="PROSITE" id="PS50090"/>
    </source>
</evidence>
<evidence type="ECO:0000313" key="8">
    <source>
        <dbReference type="RefSeq" id="XP_015954316.1"/>
    </source>
</evidence>
<feature type="region of interest" description="Disordered" evidence="3">
    <location>
        <begin position="1"/>
        <end position="22"/>
    </location>
</feature>
<organism evidence="7 8">
    <name type="scientific">Arachis duranensis</name>
    <name type="common">Wild peanut</name>
    <dbReference type="NCBI Taxonomy" id="130453"/>
    <lineage>
        <taxon>Eukaryota</taxon>
        <taxon>Viridiplantae</taxon>
        <taxon>Streptophyta</taxon>
        <taxon>Embryophyta</taxon>
        <taxon>Tracheophyta</taxon>
        <taxon>Spermatophyta</taxon>
        <taxon>Magnoliopsida</taxon>
        <taxon>eudicotyledons</taxon>
        <taxon>Gunneridae</taxon>
        <taxon>Pentapetalae</taxon>
        <taxon>rosids</taxon>
        <taxon>fabids</taxon>
        <taxon>Fabales</taxon>
        <taxon>Fabaceae</taxon>
        <taxon>Papilionoideae</taxon>
        <taxon>50 kb inversion clade</taxon>
        <taxon>dalbergioids sensu lato</taxon>
        <taxon>Dalbergieae</taxon>
        <taxon>Pterocarpus clade</taxon>
        <taxon>Arachis</taxon>
    </lineage>
</organism>
<evidence type="ECO:0000256" key="1">
    <source>
        <dbReference type="ARBA" id="ARBA00004123"/>
    </source>
</evidence>
<dbReference type="PANTHER" id="PTHR44042:SF54">
    <property type="entry name" value="MYB-LIKE DNA-BINDING DOMAIN, SHAQKYF CLASS PROTEIN"/>
    <property type="match status" value="1"/>
</dbReference>
<dbReference type="PROSITE" id="PS51294">
    <property type="entry name" value="HTH_MYB"/>
    <property type="match status" value="1"/>
</dbReference>
<dbReference type="Gene3D" id="1.10.10.60">
    <property type="entry name" value="Homeodomain-like"/>
    <property type="match status" value="1"/>
</dbReference>
<keyword evidence="7" id="KW-1185">Reference proteome</keyword>
<evidence type="ECO:0000313" key="7">
    <source>
        <dbReference type="Proteomes" id="UP000515211"/>
    </source>
</evidence>
<dbReference type="PROSITE" id="PS50090">
    <property type="entry name" value="MYB_LIKE"/>
    <property type="match status" value="1"/>
</dbReference>
<name>A0A6P4CP18_ARADU</name>
<accession>A0A6P4CP18</accession>
<dbReference type="Proteomes" id="UP000515211">
    <property type="component" value="Chromosome 1"/>
</dbReference>
<comment type="subcellular location">
    <subcellularLocation>
        <location evidence="1">Nucleus</location>
    </subcellularLocation>
</comment>
<dbReference type="InterPro" id="IPR017884">
    <property type="entry name" value="SANT_dom"/>
</dbReference>
<dbReference type="SMART" id="SM00717">
    <property type="entry name" value="SANT"/>
    <property type="match status" value="1"/>
</dbReference>
<reference evidence="7" key="1">
    <citation type="journal article" date="2016" name="Nat. Genet.">
        <title>The genome sequences of Arachis duranensis and Arachis ipaensis, the diploid ancestors of cultivated peanut.</title>
        <authorList>
            <person name="Bertioli D.J."/>
            <person name="Cannon S.B."/>
            <person name="Froenicke L."/>
            <person name="Huang G."/>
            <person name="Farmer A.D."/>
            <person name="Cannon E.K."/>
            <person name="Liu X."/>
            <person name="Gao D."/>
            <person name="Clevenger J."/>
            <person name="Dash S."/>
            <person name="Ren L."/>
            <person name="Moretzsohn M.C."/>
            <person name="Shirasawa K."/>
            <person name="Huang W."/>
            <person name="Vidigal B."/>
            <person name="Abernathy B."/>
            <person name="Chu Y."/>
            <person name="Niederhuth C.E."/>
            <person name="Umale P."/>
            <person name="Araujo A.C."/>
            <person name="Kozik A."/>
            <person name="Kim K.D."/>
            <person name="Burow M.D."/>
            <person name="Varshney R.K."/>
            <person name="Wang X."/>
            <person name="Zhang X."/>
            <person name="Barkley N."/>
            <person name="Guimaraes P.M."/>
            <person name="Isobe S."/>
            <person name="Guo B."/>
            <person name="Liao B."/>
            <person name="Stalker H.T."/>
            <person name="Schmitz R.J."/>
            <person name="Scheffler B.E."/>
            <person name="Leal-Bertioli S.C."/>
            <person name="Xun X."/>
            <person name="Jackson S.A."/>
            <person name="Michelmore R."/>
            <person name="Ozias-Akins P."/>
        </authorList>
    </citation>
    <scope>NUCLEOTIDE SEQUENCE [LARGE SCALE GENOMIC DNA]</scope>
    <source>
        <strain evidence="7">cv. V14167</strain>
    </source>
</reference>
<dbReference type="PROSITE" id="PS51293">
    <property type="entry name" value="SANT"/>
    <property type="match status" value="1"/>
</dbReference>
<protein>
    <submittedName>
        <fullName evidence="8">Uncharacterized protein LOC107478694</fullName>
    </submittedName>
    <submittedName>
        <fullName evidence="9">Uncharacterized protein LOC127747745</fullName>
    </submittedName>
</protein>
<dbReference type="SUPFAM" id="SSF46689">
    <property type="entry name" value="Homeodomain-like"/>
    <property type="match status" value="1"/>
</dbReference>
<dbReference type="RefSeq" id="XP_015954316.1">
    <property type="nucleotide sequence ID" value="XM_016098830.3"/>
</dbReference>
<evidence type="ECO:0000313" key="9">
    <source>
        <dbReference type="RefSeq" id="XP_052118311.1"/>
    </source>
</evidence>
<keyword evidence="2" id="KW-0539">Nucleus</keyword>
<dbReference type="AlphaFoldDB" id="A0A6P4CP18"/>
<dbReference type="GO" id="GO:0005634">
    <property type="term" value="C:nucleus"/>
    <property type="evidence" value="ECO:0007669"/>
    <property type="project" value="UniProtKB-SubCell"/>
</dbReference>
<proteinExistence type="predicted"/>
<dbReference type="Pfam" id="PF00249">
    <property type="entry name" value="Myb_DNA-binding"/>
    <property type="match status" value="1"/>
</dbReference>
<dbReference type="CDD" id="cd00167">
    <property type="entry name" value="SANT"/>
    <property type="match status" value="1"/>
</dbReference>
<dbReference type="GeneID" id="107478694"/>
<dbReference type="KEGG" id="adu:107478694"/>
<dbReference type="RefSeq" id="XP_052118311.1">
    <property type="nucleotide sequence ID" value="XM_052262351.1"/>
</dbReference>